<dbReference type="FunFam" id="3.40.50.2000:FF:000061">
    <property type="entry name" value="UDP-glycosyltransferase 83A1"/>
    <property type="match status" value="1"/>
</dbReference>
<dbReference type="Pfam" id="PF26168">
    <property type="entry name" value="Glyco_transf_N"/>
    <property type="match status" value="1"/>
</dbReference>
<reference evidence="4 5" key="1">
    <citation type="submission" date="2024-11" db="EMBL/GenBank/DDBJ databases">
        <title>A near-complete genome assembly of Cinchona calisaya.</title>
        <authorList>
            <person name="Lian D.C."/>
            <person name="Zhao X.W."/>
            <person name="Wei L."/>
        </authorList>
    </citation>
    <scope>NUCLEOTIDE SEQUENCE [LARGE SCALE GENOMIC DNA]</scope>
    <source>
        <tissue evidence="4">Nenye</tissue>
    </source>
</reference>
<dbReference type="PANTHER" id="PTHR11926">
    <property type="entry name" value="GLUCOSYL/GLUCURONOSYL TRANSFERASES"/>
    <property type="match status" value="1"/>
</dbReference>
<evidence type="ECO:0000256" key="2">
    <source>
        <dbReference type="ARBA" id="ARBA00022679"/>
    </source>
</evidence>
<dbReference type="SUPFAM" id="SSF53756">
    <property type="entry name" value="UDP-Glycosyltransferase/glycogen phosphorylase"/>
    <property type="match status" value="1"/>
</dbReference>
<evidence type="ECO:0000313" key="4">
    <source>
        <dbReference type="EMBL" id="KAL3528453.1"/>
    </source>
</evidence>
<name>A0ABD3AFJ9_9GENT</name>
<proteinExistence type="inferred from homology"/>
<keyword evidence="2" id="KW-0808">Transferase</keyword>
<sequence>MARKPHIIVVASPAQGHVTPLLKLSHQIANQGIKVTFVNTEIIHEKVIAAMSKNEKDQQTGRIEFVSIPDGVEHEDDRNDPFKFSERFQRSVPGNFKGLIEKINDSNKDEPITCVLVAATMGWLLDVAQSLGLQQAAFWTGSPAGLAFFYQAPKLIEDGVLDSSGNIIDNDQISISKEIPPWNIYELPWYFTGEQRIQKLYFDMGLVVGPTAQRVKWILCNTSYELHSPPCDLVPNILPVGPFLTSSENSASSGSFWPEDSSCLSWLDGHESGSVIYVAFGSIAVFSQPQFDELALGLELSGKPFLWVVRSDLANGSPAVYPDGFLERMANRGKIVEWAPQEKVLNHPSVACFISHCGWNSTVEGASLGVPFLCWPYFTDQFYNQKYICEIWKVGLRVSPGENGIRSRTEISEKIKQVLSDDDIRVNAQKLKDLGKRNISKGGSSYQNFIKFIDHLRS</sequence>
<feature type="domain" description="Glycosyltransferase N-terminal" evidence="3">
    <location>
        <begin position="7"/>
        <end position="67"/>
    </location>
</feature>
<keyword evidence="5" id="KW-1185">Reference proteome</keyword>
<dbReference type="Gene3D" id="3.40.50.2000">
    <property type="entry name" value="Glycogen Phosphorylase B"/>
    <property type="match status" value="2"/>
</dbReference>
<protein>
    <recommendedName>
        <fullName evidence="3">Glycosyltransferase N-terminal domain-containing protein</fullName>
    </recommendedName>
</protein>
<evidence type="ECO:0000313" key="5">
    <source>
        <dbReference type="Proteomes" id="UP001630127"/>
    </source>
</evidence>
<gene>
    <name evidence="4" type="ORF">ACH5RR_007775</name>
</gene>
<dbReference type="FunFam" id="3.40.50.2000:FF:000108">
    <property type="entry name" value="UDP-glycosyltransferase 83A1"/>
    <property type="match status" value="1"/>
</dbReference>
<comment type="similarity">
    <text evidence="1">Belongs to the UDP-glycosyltransferase family.</text>
</comment>
<dbReference type="InterPro" id="IPR058980">
    <property type="entry name" value="Glyco_transf_N"/>
</dbReference>
<evidence type="ECO:0000256" key="1">
    <source>
        <dbReference type="ARBA" id="ARBA00009995"/>
    </source>
</evidence>
<comment type="caution">
    <text evidence="4">The sequence shown here is derived from an EMBL/GenBank/DDBJ whole genome shotgun (WGS) entry which is preliminary data.</text>
</comment>
<dbReference type="Proteomes" id="UP001630127">
    <property type="component" value="Unassembled WGS sequence"/>
</dbReference>
<dbReference type="AlphaFoldDB" id="A0ABD3AFJ9"/>
<dbReference type="Pfam" id="PF00201">
    <property type="entry name" value="UDPGT"/>
    <property type="match status" value="1"/>
</dbReference>
<evidence type="ECO:0000259" key="3">
    <source>
        <dbReference type="Pfam" id="PF26168"/>
    </source>
</evidence>
<dbReference type="GO" id="GO:0016740">
    <property type="term" value="F:transferase activity"/>
    <property type="evidence" value="ECO:0007669"/>
    <property type="project" value="UniProtKB-KW"/>
</dbReference>
<dbReference type="InterPro" id="IPR002213">
    <property type="entry name" value="UDP_glucos_trans"/>
</dbReference>
<dbReference type="PANTHER" id="PTHR11926:SF1412">
    <property type="entry name" value="UDP-GLYCOSYLTRANSFERASE 83A1-LIKE"/>
    <property type="match status" value="1"/>
</dbReference>
<dbReference type="CDD" id="cd03784">
    <property type="entry name" value="GT1_Gtf-like"/>
    <property type="match status" value="1"/>
</dbReference>
<accession>A0ABD3AFJ9</accession>
<dbReference type="EMBL" id="JBJUIK010000004">
    <property type="protein sequence ID" value="KAL3528453.1"/>
    <property type="molecule type" value="Genomic_DNA"/>
</dbReference>
<organism evidence="4 5">
    <name type="scientific">Cinchona calisaya</name>
    <dbReference type="NCBI Taxonomy" id="153742"/>
    <lineage>
        <taxon>Eukaryota</taxon>
        <taxon>Viridiplantae</taxon>
        <taxon>Streptophyta</taxon>
        <taxon>Embryophyta</taxon>
        <taxon>Tracheophyta</taxon>
        <taxon>Spermatophyta</taxon>
        <taxon>Magnoliopsida</taxon>
        <taxon>eudicotyledons</taxon>
        <taxon>Gunneridae</taxon>
        <taxon>Pentapetalae</taxon>
        <taxon>asterids</taxon>
        <taxon>lamiids</taxon>
        <taxon>Gentianales</taxon>
        <taxon>Rubiaceae</taxon>
        <taxon>Cinchonoideae</taxon>
        <taxon>Cinchoneae</taxon>
        <taxon>Cinchona</taxon>
    </lineage>
</organism>